<protein>
    <recommendedName>
        <fullName evidence="1">AMP-dependent synthetase/ligase domain-containing protein</fullName>
    </recommendedName>
</protein>
<dbReference type="PROSITE" id="PS00455">
    <property type="entry name" value="AMP_BINDING"/>
    <property type="match status" value="1"/>
</dbReference>
<feature type="non-terminal residue" evidence="2">
    <location>
        <position position="282"/>
    </location>
</feature>
<sequence>IIYILRNSGANHLIHDSKRNSAAVSASSSISGLCCVCVDRFENTVPSFFDITNQPPSPENDSIVPEDPVLLIYTSGTTGKPKGALLTQSALSWNAMNSTDMHELNQNDRVLTAIPMFHVGGLNIQTLPALRVGATVILHRGFDPASILRTIETKKVTLTVLVPSQMQSLVTHASWAKSDLKSLRMITTGSTIVPISLIENWHRREVPVVQVYGTTETAPIAAYLRARQAFKHVGSAGMSARHCELRIVGSNGRPVPKNTPGEIQIRGPNVMREYWNDPMETD</sequence>
<gene>
    <name evidence="2" type="ORF">METZ01_LOCUS403107</name>
</gene>
<dbReference type="AlphaFoldDB" id="A0A382VUT3"/>
<dbReference type="Pfam" id="PF00501">
    <property type="entry name" value="AMP-binding"/>
    <property type="match status" value="1"/>
</dbReference>
<organism evidence="2">
    <name type="scientific">marine metagenome</name>
    <dbReference type="NCBI Taxonomy" id="408172"/>
    <lineage>
        <taxon>unclassified sequences</taxon>
        <taxon>metagenomes</taxon>
        <taxon>ecological metagenomes</taxon>
    </lineage>
</organism>
<proteinExistence type="predicted"/>
<dbReference type="GO" id="GO:0016405">
    <property type="term" value="F:CoA-ligase activity"/>
    <property type="evidence" value="ECO:0007669"/>
    <property type="project" value="TreeGrafter"/>
</dbReference>
<name>A0A382VUT3_9ZZZZ</name>
<dbReference type="PANTHER" id="PTHR24096:SF267">
    <property type="entry name" value="MALONATE--COA LIGASE ACSF3, MITOCHONDRIAL"/>
    <property type="match status" value="1"/>
</dbReference>
<dbReference type="EMBL" id="UINC01154782">
    <property type="protein sequence ID" value="SVD50253.1"/>
    <property type="molecule type" value="Genomic_DNA"/>
</dbReference>
<feature type="domain" description="AMP-dependent synthetase/ligase" evidence="1">
    <location>
        <begin position="2"/>
        <end position="275"/>
    </location>
</feature>
<dbReference type="Gene3D" id="3.40.50.12780">
    <property type="entry name" value="N-terminal domain of ligase-like"/>
    <property type="match status" value="1"/>
</dbReference>
<dbReference type="SUPFAM" id="SSF56801">
    <property type="entry name" value="Acetyl-CoA synthetase-like"/>
    <property type="match status" value="1"/>
</dbReference>
<dbReference type="InterPro" id="IPR042099">
    <property type="entry name" value="ANL_N_sf"/>
</dbReference>
<dbReference type="InterPro" id="IPR000873">
    <property type="entry name" value="AMP-dep_synth/lig_dom"/>
</dbReference>
<evidence type="ECO:0000313" key="2">
    <source>
        <dbReference type="EMBL" id="SVD50253.1"/>
    </source>
</evidence>
<dbReference type="PANTHER" id="PTHR24096">
    <property type="entry name" value="LONG-CHAIN-FATTY-ACID--COA LIGASE"/>
    <property type="match status" value="1"/>
</dbReference>
<reference evidence="2" key="1">
    <citation type="submission" date="2018-05" db="EMBL/GenBank/DDBJ databases">
        <authorList>
            <person name="Lanie J.A."/>
            <person name="Ng W.-L."/>
            <person name="Kazmierczak K.M."/>
            <person name="Andrzejewski T.M."/>
            <person name="Davidsen T.M."/>
            <person name="Wayne K.J."/>
            <person name="Tettelin H."/>
            <person name="Glass J.I."/>
            <person name="Rusch D."/>
            <person name="Podicherti R."/>
            <person name="Tsui H.-C.T."/>
            <person name="Winkler M.E."/>
        </authorList>
    </citation>
    <scope>NUCLEOTIDE SEQUENCE</scope>
</reference>
<evidence type="ECO:0000259" key="1">
    <source>
        <dbReference type="Pfam" id="PF00501"/>
    </source>
</evidence>
<feature type="non-terminal residue" evidence="2">
    <location>
        <position position="1"/>
    </location>
</feature>
<accession>A0A382VUT3</accession>
<dbReference type="InterPro" id="IPR020845">
    <property type="entry name" value="AMP-binding_CS"/>
</dbReference>